<dbReference type="RefSeq" id="WP_085482209.1">
    <property type="nucleotide sequence ID" value="NZ_FXAY01000001.1"/>
</dbReference>
<dbReference type="InterPro" id="IPR011044">
    <property type="entry name" value="Quino_amine_DH_bsu"/>
</dbReference>
<sequence length="483" mass="51578">MPTDDRTPAEGRGSSEGRSGRRAAQRYRRLTIVVVASLALLGGVLGAANTLQGPRLSSGEINGQGAVGRPGQRLVLHANQPIAHVDASQVTVTPSIPFTATTSGSDLTLTLNGMLDYETDYAVTVAAKSLYSGAAASLDYSFTTPDIPIYTLIRDTGSVAGDEPDRVVRASLSDDAPAEDVFTAPRIQEYAVSGSRLAAIVLDDQNKTSLVVRDLSTGVDTKVATVAATGAMRYLKSSGASGLFGFTVTGESAPDGSTSPTTLYVYDPASEGVTARQVKGFDGAQLPAVAWTFVQGTTSAVIQDYDQQLFLIDVTTDSVPSPLGRHAEVHGFIPGTAQLVVSDLEDFTRIDLQAAKTETFDSLTAQADPSYYPGKRLYLDGQGRFVQEFDVPDAQHQYSTSVLMLIDESGTRQIFRPDEGTRIRNICLSPNGRVAAVETFAEDKQNDKYPNVPSYVPMTTSFVDLSSLETTKSVDGWMPDWCQ</sequence>
<keyword evidence="4" id="KW-1185">Reference proteome</keyword>
<evidence type="ECO:0000256" key="1">
    <source>
        <dbReference type="SAM" id="MobiDB-lite"/>
    </source>
</evidence>
<dbReference type="EMBL" id="FXAY01000001">
    <property type="protein sequence ID" value="SMG10955.1"/>
    <property type="molecule type" value="Genomic_DNA"/>
</dbReference>
<evidence type="ECO:0008006" key="5">
    <source>
        <dbReference type="Google" id="ProtNLM"/>
    </source>
</evidence>
<evidence type="ECO:0000313" key="4">
    <source>
        <dbReference type="Proteomes" id="UP000193244"/>
    </source>
</evidence>
<protein>
    <recommendedName>
        <fullName evidence="5">SbsA Ig-like domain-containing protein</fullName>
    </recommendedName>
</protein>
<gene>
    <name evidence="3" type="ORF">SAMN06296010_0267</name>
</gene>
<dbReference type="AlphaFoldDB" id="A0A1X7I999"/>
<keyword evidence="2" id="KW-1133">Transmembrane helix</keyword>
<keyword evidence="2" id="KW-0812">Transmembrane</keyword>
<accession>A0A1X7I999</accession>
<feature type="compositionally biased region" description="Basic and acidic residues" evidence="1">
    <location>
        <begin position="1"/>
        <end position="19"/>
    </location>
</feature>
<name>A0A1X7I999_9MICO</name>
<dbReference type="STRING" id="150121.SAMN06296010_0267"/>
<reference evidence="4" key="1">
    <citation type="submission" date="2017-04" db="EMBL/GenBank/DDBJ databases">
        <authorList>
            <person name="Varghese N."/>
            <person name="Submissions S."/>
        </authorList>
    </citation>
    <scope>NUCLEOTIDE SEQUENCE [LARGE SCALE GENOMIC DNA]</scope>
    <source>
        <strain evidence="4">VKM Ac-2510</strain>
    </source>
</reference>
<dbReference type="OrthoDB" id="5057864at2"/>
<evidence type="ECO:0000313" key="3">
    <source>
        <dbReference type="EMBL" id="SMG10955.1"/>
    </source>
</evidence>
<keyword evidence="2" id="KW-0472">Membrane</keyword>
<organism evidence="3 4">
    <name type="scientific">Agreia pratensis</name>
    <dbReference type="NCBI Taxonomy" id="150121"/>
    <lineage>
        <taxon>Bacteria</taxon>
        <taxon>Bacillati</taxon>
        <taxon>Actinomycetota</taxon>
        <taxon>Actinomycetes</taxon>
        <taxon>Micrococcales</taxon>
        <taxon>Microbacteriaceae</taxon>
        <taxon>Agreia</taxon>
    </lineage>
</organism>
<dbReference type="SUPFAM" id="SSF50969">
    <property type="entry name" value="YVTN repeat-like/Quinoprotein amine dehydrogenase"/>
    <property type="match status" value="1"/>
</dbReference>
<proteinExistence type="predicted"/>
<feature type="region of interest" description="Disordered" evidence="1">
    <location>
        <begin position="1"/>
        <end position="22"/>
    </location>
</feature>
<evidence type="ECO:0000256" key="2">
    <source>
        <dbReference type="SAM" id="Phobius"/>
    </source>
</evidence>
<dbReference type="Proteomes" id="UP000193244">
    <property type="component" value="Unassembled WGS sequence"/>
</dbReference>
<feature type="transmembrane region" description="Helical" evidence="2">
    <location>
        <begin position="30"/>
        <end position="48"/>
    </location>
</feature>